<organism evidence="1 2">
    <name type="scientific">Caerostris extrusa</name>
    <name type="common">Bark spider</name>
    <name type="synonym">Caerostris bankana</name>
    <dbReference type="NCBI Taxonomy" id="172846"/>
    <lineage>
        <taxon>Eukaryota</taxon>
        <taxon>Metazoa</taxon>
        <taxon>Ecdysozoa</taxon>
        <taxon>Arthropoda</taxon>
        <taxon>Chelicerata</taxon>
        <taxon>Arachnida</taxon>
        <taxon>Araneae</taxon>
        <taxon>Araneomorphae</taxon>
        <taxon>Entelegynae</taxon>
        <taxon>Araneoidea</taxon>
        <taxon>Araneidae</taxon>
        <taxon>Caerostris</taxon>
    </lineage>
</organism>
<sequence>MDILEAGIGRLLAPSSIIQLKDDRLMTEYGPRFLPWDRLKLQSPTEVHLTGEVLQAPAIIGTDTCFPSGPLIELYGVGFSAVGVNRIKMMMEFRFLASGTNEAL</sequence>
<accession>A0AAV4S9K7</accession>
<name>A0AAV4S9K7_CAEEX</name>
<evidence type="ECO:0000313" key="2">
    <source>
        <dbReference type="Proteomes" id="UP001054945"/>
    </source>
</evidence>
<protein>
    <submittedName>
        <fullName evidence="1">Uncharacterized protein</fullName>
    </submittedName>
</protein>
<dbReference type="Proteomes" id="UP001054945">
    <property type="component" value="Unassembled WGS sequence"/>
</dbReference>
<gene>
    <name evidence="1" type="ORF">CEXT_3271</name>
</gene>
<reference evidence="1 2" key="1">
    <citation type="submission" date="2021-06" db="EMBL/GenBank/DDBJ databases">
        <title>Caerostris extrusa draft genome.</title>
        <authorList>
            <person name="Kono N."/>
            <person name="Arakawa K."/>
        </authorList>
    </citation>
    <scope>NUCLEOTIDE SEQUENCE [LARGE SCALE GENOMIC DNA]</scope>
</reference>
<comment type="caution">
    <text evidence="1">The sequence shown here is derived from an EMBL/GenBank/DDBJ whole genome shotgun (WGS) entry which is preliminary data.</text>
</comment>
<dbReference type="EMBL" id="BPLR01009340">
    <property type="protein sequence ID" value="GIY31193.1"/>
    <property type="molecule type" value="Genomic_DNA"/>
</dbReference>
<evidence type="ECO:0000313" key="1">
    <source>
        <dbReference type="EMBL" id="GIY31193.1"/>
    </source>
</evidence>
<keyword evidence="2" id="KW-1185">Reference proteome</keyword>
<proteinExistence type="predicted"/>
<dbReference type="AlphaFoldDB" id="A0AAV4S9K7"/>